<organism evidence="1 2">
    <name type="scientific">Trifolium medium</name>
    <dbReference type="NCBI Taxonomy" id="97028"/>
    <lineage>
        <taxon>Eukaryota</taxon>
        <taxon>Viridiplantae</taxon>
        <taxon>Streptophyta</taxon>
        <taxon>Embryophyta</taxon>
        <taxon>Tracheophyta</taxon>
        <taxon>Spermatophyta</taxon>
        <taxon>Magnoliopsida</taxon>
        <taxon>eudicotyledons</taxon>
        <taxon>Gunneridae</taxon>
        <taxon>Pentapetalae</taxon>
        <taxon>rosids</taxon>
        <taxon>fabids</taxon>
        <taxon>Fabales</taxon>
        <taxon>Fabaceae</taxon>
        <taxon>Papilionoideae</taxon>
        <taxon>50 kb inversion clade</taxon>
        <taxon>NPAAA clade</taxon>
        <taxon>Hologalegina</taxon>
        <taxon>IRL clade</taxon>
        <taxon>Trifolieae</taxon>
        <taxon>Trifolium</taxon>
    </lineage>
</organism>
<dbReference type="EMBL" id="LXQA010401391">
    <property type="protein sequence ID" value="MCI49451.1"/>
    <property type="molecule type" value="Genomic_DNA"/>
</dbReference>
<sequence>KKLSPRLSAASTYIRELYALTEAIKK</sequence>
<feature type="non-terminal residue" evidence="1">
    <location>
        <position position="1"/>
    </location>
</feature>
<dbReference type="Proteomes" id="UP000265520">
    <property type="component" value="Unassembled WGS sequence"/>
</dbReference>
<accession>A0A392SKQ0</accession>
<evidence type="ECO:0000313" key="2">
    <source>
        <dbReference type="Proteomes" id="UP000265520"/>
    </source>
</evidence>
<reference evidence="1 2" key="1">
    <citation type="journal article" date="2018" name="Front. Plant Sci.">
        <title>Red Clover (Trifolium pratense) and Zigzag Clover (T. medium) - A Picture of Genomic Similarities and Differences.</title>
        <authorList>
            <person name="Dluhosova J."/>
            <person name="Istvanek J."/>
            <person name="Nedelnik J."/>
            <person name="Repkova J."/>
        </authorList>
    </citation>
    <scope>NUCLEOTIDE SEQUENCE [LARGE SCALE GENOMIC DNA]</scope>
    <source>
        <strain evidence="2">cv. 10/8</strain>
        <tissue evidence="1">Leaf</tissue>
    </source>
</reference>
<keyword evidence="2" id="KW-1185">Reference proteome</keyword>
<proteinExistence type="predicted"/>
<evidence type="ECO:0000313" key="1">
    <source>
        <dbReference type="EMBL" id="MCI49451.1"/>
    </source>
</evidence>
<comment type="caution">
    <text evidence="1">The sequence shown here is derived from an EMBL/GenBank/DDBJ whole genome shotgun (WGS) entry which is preliminary data.</text>
</comment>
<name>A0A392SKQ0_9FABA</name>
<protein>
    <submittedName>
        <fullName evidence="1">Uncharacterized protein</fullName>
    </submittedName>
</protein>
<dbReference type="AlphaFoldDB" id="A0A392SKQ0"/>